<reference evidence="3" key="2">
    <citation type="submission" date="2025-05" db="UniProtKB">
        <authorList>
            <consortium name="EnsemblMetazoa"/>
        </authorList>
    </citation>
    <scope>IDENTIFICATION</scope>
</reference>
<proteinExistence type="predicted"/>
<evidence type="ECO:0000313" key="4">
    <source>
        <dbReference type="Proteomes" id="UP001652700"/>
    </source>
</evidence>
<dbReference type="KEGG" id="dvv:114334695"/>
<evidence type="ECO:0000313" key="3">
    <source>
        <dbReference type="EnsemblMetazoa" id="XP_028140600.1"/>
    </source>
</evidence>
<reference evidence="5" key="1">
    <citation type="submission" date="2025-04" db="UniProtKB">
        <authorList>
            <consortium name="RefSeq"/>
        </authorList>
    </citation>
    <scope>IDENTIFICATION</scope>
    <source>
        <tissue evidence="5">Whole insect</tissue>
    </source>
</reference>
<name>A0A6P7G7U3_DIAVI</name>
<dbReference type="PANTHER" id="PTHR21505">
    <property type="entry name" value="MADF DOMAIN-CONTAINING PROTEIN-RELATED"/>
    <property type="match status" value="1"/>
</dbReference>
<protein>
    <submittedName>
        <fullName evidence="5">Uncharacterized protein LOC114334695</fullName>
    </submittedName>
</protein>
<dbReference type="PANTHER" id="PTHR21505:SF8">
    <property type="entry name" value="DPT-YFP REPRESSOR BY OVEREXPRESSION, ISOFORM D-RELATED"/>
    <property type="match status" value="1"/>
</dbReference>
<dbReference type="GeneID" id="114334695"/>
<dbReference type="OrthoDB" id="7476629at2759"/>
<evidence type="ECO:0000259" key="2">
    <source>
        <dbReference type="PROSITE" id="PS51029"/>
    </source>
</evidence>
<feature type="domain" description="MADF" evidence="2">
    <location>
        <begin position="14"/>
        <end position="112"/>
    </location>
</feature>
<dbReference type="EnsemblMetazoa" id="XM_028284799.2">
    <property type="protein sequence ID" value="XP_028140600.1"/>
    <property type="gene ID" value="LOC114334695"/>
</dbReference>
<dbReference type="InParanoid" id="A0A6P7G7U3"/>
<dbReference type="AlphaFoldDB" id="A0A6P7G7U3"/>
<keyword evidence="4" id="KW-1185">Reference proteome</keyword>
<organism evidence="5">
    <name type="scientific">Diabrotica virgifera virgifera</name>
    <name type="common">western corn rootworm</name>
    <dbReference type="NCBI Taxonomy" id="50390"/>
    <lineage>
        <taxon>Eukaryota</taxon>
        <taxon>Metazoa</taxon>
        <taxon>Ecdysozoa</taxon>
        <taxon>Arthropoda</taxon>
        <taxon>Hexapoda</taxon>
        <taxon>Insecta</taxon>
        <taxon>Pterygota</taxon>
        <taxon>Neoptera</taxon>
        <taxon>Endopterygota</taxon>
        <taxon>Coleoptera</taxon>
        <taxon>Polyphaga</taxon>
        <taxon>Cucujiformia</taxon>
        <taxon>Chrysomeloidea</taxon>
        <taxon>Chrysomelidae</taxon>
        <taxon>Galerucinae</taxon>
        <taxon>Diabroticina</taxon>
        <taxon>Diabroticites</taxon>
        <taxon>Diabrotica</taxon>
    </lineage>
</organism>
<dbReference type="Proteomes" id="UP001652700">
    <property type="component" value="Unplaced"/>
</dbReference>
<evidence type="ECO:0000256" key="1">
    <source>
        <dbReference type="SAM" id="MobiDB-lite"/>
    </source>
</evidence>
<feature type="compositionally biased region" description="Polar residues" evidence="1">
    <location>
        <begin position="160"/>
        <end position="171"/>
    </location>
</feature>
<accession>A0A6P7G7U3</accession>
<dbReference type="Pfam" id="PF10545">
    <property type="entry name" value="MADF_DNA_bdg"/>
    <property type="match status" value="1"/>
</dbReference>
<feature type="region of interest" description="Disordered" evidence="1">
    <location>
        <begin position="151"/>
        <end position="177"/>
    </location>
</feature>
<dbReference type="SMART" id="SM00595">
    <property type="entry name" value="MADF"/>
    <property type="match status" value="1"/>
</dbReference>
<dbReference type="InterPro" id="IPR006578">
    <property type="entry name" value="MADF-dom"/>
</dbReference>
<evidence type="ECO:0000313" key="5">
    <source>
        <dbReference type="RefSeq" id="XP_028140600.1"/>
    </source>
</evidence>
<dbReference type="RefSeq" id="XP_028140600.1">
    <property type="nucleotide sequence ID" value="XM_028284799.1"/>
</dbReference>
<dbReference type="PROSITE" id="PS51029">
    <property type="entry name" value="MADF"/>
    <property type="match status" value="1"/>
</dbReference>
<sequence>MANKKTNNPEFLRQFIDIYQSNPCLWKVKDKCYTNRDLREKAYQQLINLYKTVNVEASQETVRSKINNLRSAFRKELKKVQKSKRSGASTEDIYTPGLWYYELLLFTANQEESSETVSSINSSDDEVEDKENENVSTEMITVQCISPESSMEHDSAPLLSPTSNRISTYSNTTRKGKKTKREELLDAAYKTLATVDDECSSIGMTIAFKLRRMNERQRNIAEYLINQILFFGVQDKLDEATYIAYSTPPQIEPTPSTQYVKQEQIFDPCV</sequence>
<gene>
    <name evidence="5" type="primary">LOC114334695</name>
</gene>